<accession>A0A4U0TLD6</accession>
<evidence type="ECO:0000313" key="2">
    <source>
        <dbReference type="Proteomes" id="UP000308549"/>
    </source>
</evidence>
<sequence length="221" mass="25443">MYGCPWSHKPMFLRYPCLIFGTDVHQTDAKQQAHNQMHINNQERHHLLALPAELRDKIFEEAVVEPEPIEFTGANTVVPGIITASVQTRRETLRMFYSRNTFRPVSIDYNAAALVVDSQLLDFNLWRFGGHPSSALLRICNRGVPNWENFAKWCEIVFEQINDRHIKLTRPNETTLGQFEACALASAETISWADEGTWEDLDEMLEGTRKMLVRLDPAWAE</sequence>
<protein>
    <submittedName>
        <fullName evidence="1">Uncharacterized protein</fullName>
    </submittedName>
</protein>
<comment type="caution">
    <text evidence="1">The sequence shown here is derived from an EMBL/GenBank/DDBJ whole genome shotgun (WGS) entry which is preliminary data.</text>
</comment>
<evidence type="ECO:0000313" key="1">
    <source>
        <dbReference type="EMBL" id="TKA22730.1"/>
    </source>
</evidence>
<dbReference type="OrthoDB" id="3643493at2759"/>
<dbReference type="EMBL" id="NAJL01000067">
    <property type="protein sequence ID" value="TKA22730.1"/>
    <property type="molecule type" value="Genomic_DNA"/>
</dbReference>
<dbReference type="PANTHER" id="PTHR42085:SF2">
    <property type="entry name" value="F-BOX DOMAIN-CONTAINING PROTEIN"/>
    <property type="match status" value="1"/>
</dbReference>
<reference evidence="1 2" key="1">
    <citation type="submission" date="2017-03" db="EMBL/GenBank/DDBJ databases">
        <title>Genomes of endolithic fungi from Antarctica.</title>
        <authorList>
            <person name="Coleine C."/>
            <person name="Masonjones S."/>
            <person name="Stajich J.E."/>
        </authorList>
    </citation>
    <scope>NUCLEOTIDE SEQUENCE [LARGE SCALE GENOMIC DNA]</scope>
    <source>
        <strain evidence="1 2">CCFEE 6315</strain>
    </source>
</reference>
<keyword evidence="2" id="KW-1185">Reference proteome</keyword>
<dbReference type="InterPro" id="IPR038883">
    <property type="entry name" value="AN11006-like"/>
</dbReference>
<organism evidence="1 2">
    <name type="scientific">Salinomyces thailandicus</name>
    <dbReference type="NCBI Taxonomy" id="706561"/>
    <lineage>
        <taxon>Eukaryota</taxon>
        <taxon>Fungi</taxon>
        <taxon>Dikarya</taxon>
        <taxon>Ascomycota</taxon>
        <taxon>Pezizomycotina</taxon>
        <taxon>Dothideomycetes</taxon>
        <taxon>Dothideomycetidae</taxon>
        <taxon>Mycosphaerellales</taxon>
        <taxon>Teratosphaeriaceae</taxon>
        <taxon>Salinomyces</taxon>
    </lineage>
</organism>
<dbReference type="PANTHER" id="PTHR42085">
    <property type="entry name" value="F-BOX DOMAIN-CONTAINING PROTEIN"/>
    <property type="match status" value="1"/>
</dbReference>
<proteinExistence type="predicted"/>
<dbReference type="AlphaFoldDB" id="A0A4U0TLD6"/>
<dbReference type="Proteomes" id="UP000308549">
    <property type="component" value="Unassembled WGS sequence"/>
</dbReference>
<name>A0A4U0TLD6_9PEZI</name>
<gene>
    <name evidence="1" type="ORF">B0A50_08389</name>
</gene>